<proteinExistence type="predicted"/>
<organism evidence="2 3">
    <name type="scientific">Aggregatibacter aphrophilus</name>
    <name type="common">Haemophilus aphrophilus</name>
    <dbReference type="NCBI Taxonomy" id="732"/>
    <lineage>
        <taxon>Bacteria</taxon>
        <taxon>Pseudomonadati</taxon>
        <taxon>Pseudomonadota</taxon>
        <taxon>Gammaproteobacteria</taxon>
        <taxon>Pasteurellales</taxon>
        <taxon>Pasteurellaceae</taxon>
        <taxon>Aggregatibacter</taxon>
    </lineage>
</organism>
<evidence type="ECO:0000259" key="1">
    <source>
        <dbReference type="Pfam" id="PF20434"/>
    </source>
</evidence>
<dbReference type="AlphaFoldDB" id="A0A336N774"/>
<dbReference type="NCBIfam" id="NF041556">
    <property type="entry name" value="tannase_B"/>
    <property type="match status" value="1"/>
</dbReference>
<protein>
    <recommendedName>
        <fullName evidence="1">BD-FAE-like domain-containing protein</fullName>
    </recommendedName>
</protein>
<dbReference type="Proteomes" id="UP000253728">
    <property type="component" value="Unassembled WGS sequence"/>
</dbReference>
<dbReference type="InterPro" id="IPR048124">
    <property type="entry name" value="Tannase_B"/>
</dbReference>
<gene>
    <name evidence="2" type="ORF">NCTC5908_01506</name>
</gene>
<evidence type="ECO:0000313" key="3">
    <source>
        <dbReference type="Proteomes" id="UP000253728"/>
    </source>
</evidence>
<dbReference type="InterPro" id="IPR029058">
    <property type="entry name" value="AB_hydrolase_fold"/>
</dbReference>
<name>A0A336N774_AGGAP</name>
<dbReference type="SUPFAM" id="SSF53474">
    <property type="entry name" value="alpha/beta-Hydrolases"/>
    <property type="match status" value="1"/>
</dbReference>
<accession>A0A336N774</accession>
<sequence length="443" mass="48554">MYVQNPVEPDYQTLNIYVPEAYFNNGKINGFNAKSAPIFLPNSVGGYMPAKAETYDAKGFGSGDKPNAILTALSKGYVVASVGARGRTLEKDGKYTGKAPAVIIDLKSAVRYLHFNDEAMPGDANKIISNGTSAGGALSALLGASGDSMDYVEYLKEVGAAEASDVIFAVSVYCPITNLEHADSAYEWEFNGLNDYRRMDMSRLNAQSFNDRSQAAAKAMIEGTLTAAEIQVSDQLKAEFPSYLNSLKLEDEKGNALTLDAQGNGSFKDYVKNVIVRAADKARKSGVTFEDKPWVKLSKESVSDIDWEGYIHSEKRMKSPPAFDALNLSSGENNLFGTERVNNQHFTDYSMQHSSEKGKMADKHVIQLMNAMNYVDHGKTAYWRIRAGTSDRDTSHAISAILAIKLRMAGKQVDYETPWGVPHSGIMIWTSCSNGWIVSANNW</sequence>
<dbReference type="Gene3D" id="3.40.50.1820">
    <property type="entry name" value="alpha/beta hydrolase"/>
    <property type="match status" value="1"/>
</dbReference>
<dbReference type="Pfam" id="PF20434">
    <property type="entry name" value="BD-FAE"/>
    <property type="match status" value="1"/>
</dbReference>
<reference evidence="2 3" key="1">
    <citation type="submission" date="2018-06" db="EMBL/GenBank/DDBJ databases">
        <authorList>
            <consortium name="Pathogen Informatics"/>
            <person name="Doyle S."/>
        </authorList>
    </citation>
    <scope>NUCLEOTIDE SEQUENCE [LARGE SCALE GENOMIC DNA]</scope>
    <source>
        <strain evidence="2 3">NCTC5908</strain>
    </source>
</reference>
<dbReference type="EMBL" id="UFSP01000002">
    <property type="protein sequence ID" value="SSZ29700.1"/>
    <property type="molecule type" value="Genomic_DNA"/>
</dbReference>
<evidence type="ECO:0000313" key="2">
    <source>
        <dbReference type="EMBL" id="SSZ29700.1"/>
    </source>
</evidence>
<feature type="domain" description="BD-FAE-like" evidence="1">
    <location>
        <begin position="67"/>
        <end position="187"/>
    </location>
</feature>
<dbReference type="InterPro" id="IPR049492">
    <property type="entry name" value="BD-FAE-like_dom"/>
</dbReference>